<organism evidence="1 2">
    <name type="scientific">Pararge aegeria aegeria</name>
    <dbReference type="NCBI Taxonomy" id="348720"/>
    <lineage>
        <taxon>Eukaryota</taxon>
        <taxon>Metazoa</taxon>
        <taxon>Ecdysozoa</taxon>
        <taxon>Arthropoda</taxon>
        <taxon>Hexapoda</taxon>
        <taxon>Insecta</taxon>
        <taxon>Pterygota</taxon>
        <taxon>Neoptera</taxon>
        <taxon>Endopterygota</taxon>
        <taxon>Lepidoptera</taxon>
        <taxon>Glossata</taxon>
        <taxon>Ditrysia</taxon>
        <taxon>Papilionoidea</taxon>
        <taxon>Nymphalidae</taxon>
        <taxon>Satyrinae</taxon>
        <taxon>Satyrini</taxon>
        <taxon>Parargina</taxon>
        <taxon>Pararge</taxon>
    </lineage>
</organism>
<evidence type="ECO:0000313" key="2">
    <source>
        <dbReference type="Proteomes" id="UP000838756"/>
    </source>
</evidence>
<evidence type="ECO:0000313" key="1">
    <source>
        <dbReference type="EMBL" id="CAH2209140.1"/>
    </source>
</evidence>
<comment type="caution">
    <text evidence="1">The sequence shown here is derived from an EMBL/GenBank/DDBJ whole genome shotgun (WGS) entry which is preliminary data.</text>
</comment>
<dbReference type="AlphaFoldDB" id="A0A8S4QKM2"/>
<sequence length="120" mass="12811">MSEFSRMVWWDSSALPSYHLTQVLCGTRLGDATGISLRLVSVWPDHLRHHLLSSGGLLGGTVGSVVSRPGDRACDESRRSAVLRRLGVSVGPSFIMRIGERPSASGEKAFSSPGGYAANL</sequence>
<accession>A0A8S4QKM2</accession>
<name>A0A8S4QKM2_9NEOP</name>
<proteinExistence type="predicted"/>
<dbReference type="EMBL" id="CAKXAJ010005443">
    <property type="protein sequence ID" value="CAH2209140.1"/>
    <property type="molecule type" value="Genomic_DNA"/>
</dbReference>
<dbReference type="Proteomes" id="UP000838756">
    <property type="component" value="Unassembled WGS sequence"/>
</dbReference>
<protein>
    <submittedName>
        <fullName evidence="1">Jg26719 protein</fullName>
    </submittedName>
</protein>
<reference evidence="1" key="1">
    <citation type="submission" date="2022-03" db="EMBL/GenBank/DDBJ databases">
        <authorList>
            <person name="Lindestad O."/>
        </authorList>
    </citation>
    <scope>NUCLEOTIDE SEQUENCE</scope>
</reference>
<keyword evidence="2" id="KW-1185">Reference proteome</keyword>
<gene>
    <name evidence="1" type="primary">jg26719</name>
    <name evidence="1" type="ORF">PAEG_LOCUS1542</name>
</gene>